<dbReference type="Proteomes" id="UP001500467">
    <property type="component" value="Unassembled WGS sequence"/>
</dbReference>
<keyword evidence="3" id="KW-1185">Reference proteome</keyword>
<dbReference type="Gene3D" id="3.40.50.1820">
    <property type="entry name" value="alpha/beta hydrolase"/>
    <property type="match status" value="1"/>
</dbReference>
<dbReference type="RefSeq" id="WP_253858387.1">
    <property type="nucleotide sequence ID" value="NZ_BAAALM010000008.1"/>
</dbReference>
<sequence length="68" mass="7183">MVGDRLGDITADTLVLWGEQDGWLAPSVGDRLAAAVPGARREDVPGAGHFAPEDEPHAVARSLARFFA</sequence>
<evidence type="ECO:0000313" key="2">
    <source>
        <dbReference type="EMBL" id="GAA1206304.1"/>
    </source>
</evidence>
<comment type="caution">
    <text evidence="2">The sequence shown here is derived from an EMBL/GenBank/DDBJ whole genome shotgun (WGS) entry which is preliminary data.</text>
</comment>
<dbReference type="Pfam" id="PF00561">
    <property type="entry name" value="Abhydrolase_1"/>
    <property type="match status" value="1"/>
</dbReference>
<dbReference type="EMBL" id="BAAALM010000008">
    <property type="protein sequence ID" value="GAA1206304.1"/>
    <property type="molecule type" value="Genomic_DNA"/>
</dbReference>
<name>A0ABN1VD65_9PSEU</name>
<evidence type="ECO:0000259" key="1">
    <source>
        <dbReference type="Pfam" id="PF00561"/>
    </source>
</evidence>
<dbReference type="SUPFAM" id="SSF53474">
    <property type="entry name" value="alpha/beta-Hydrolases"/>
    <property type="match status" value="1"/>
</dbReference>
<accession>A0ABN1VD65</accession>
<dbReference type="InterPro" id="IPR029058">
    <property type="entry name" value="AB_hydrolase_fold"/>
</dbReference>
<evidence type="ECO:0000313" key="3">
    <source>
        <dbReference type="Proteomes" id="UP001500467"/>
    </source>
</evidence>
<proteinExistence type="predicted"/>
<gene>
    <name evidence="2" type="ORF">GCM10009675_26770</name>
</gene>
<protein>
    <recommendedName>
        <fullName evidence="1">AB hydrolase-1 domain-containing protein</fullName>
    </recommendedName>
</protein>
<feature type="domain" description="AB hydrolase-1" evidence="1">
    <location>
        <begin position="5"/>
        <end position="56"/>
    </location>
</feature>
<organism evidence="2 3">
    <name type="scientific">Prauserella alba</name>
    <dbReference type="NCBI Taxonomy" id="176898"/>
    <lineage>
        <taxon>Bacteria</taxon>
        <taxon>Bacillati</taxon>
        <taxon>Actinomycetota</taxon>
        <taxon>Actinomycetes</taxon>
        <taxon>Pseudonocardiales</taxon>
        <taxon>Pseudonocardiaceae</taxon>
        <taxon>Prauserella</taxon>
    </lineage>
</organism>
<reference evidence="2 3" key="1">
    <citation type="journal article" date="2019" name="Int. J. Syst. Evol. Microbiol.">
        <title>The Global Catalogue of Microorganisms (GCM) 10K type strain sequencing project: providing services to taxonomists for standard genome sequencing and annotation.</title>
        <authorList>
            <consortium name="The Broad Institute Genomics Platform"/>
            <consortium name="The Broad Institute Genome Sequencing Center for Infectious Disease"/>
            <person name="Wu L."/>
            <person name="Ma J."/>
        </authorList>
    </citation>
    <scope>NUCLEOTIDE SEQUENCE [LARGE SCALE GENOMIC DNA]</scope>
    <source>
        <strain evidence="2 3">JCM 13022</strain>
    </source>
</reference>
<dbReference type="InterPro" id="IPR000073">
    <property type="entry name" value="AB_hydrolase_1"/>
</dbReference>